<feature type="transmembrane region" description="Helical" evidence="1">
    <location>
        <begin position="48"/>
        <end position="71"/>
    </location>
</feature>
<organism evidence="2 3">
    <name type="scientific">Hymenobacter tibetensis</name>
    <dbReference type="NCBI Taxonomy" id="497967"/>
    <lineage>
        <taxon>Bacteria</taxon>
        <taxon>Pseudomonadati</taxon>
        <taxon>Bacteroidota</taxon>
        <taxon>Cytophagia</taxon>
        <taxon>Cytophagales</taxon>
        <taxon>Hymenobacteraceae</taxon>
        <taxon>Hymenobacter</taxon>
    </lineage>
</organism>
<protein>
    <submittedName>
        <fullName evidence="2">Uncharacterized protein</fullName>
    </submittedName>
</protein>
<evidence type="ECO:0000313" key="2">
    <source>
        <dbReference type="EMBL" id="UOG73994.1"/>
    </source>
</evidence>
<evidence type="ECO:0000313" key="3">
    <source>
        <dbReference type="Proteomes" id="UP000831113"/>
    </source>
</evidence>
<sequence>MFNAYTSVQPTIIRTLLLWLFSNLGGTFLLGLGFALTHRLNDSTIAVAAGLLAAIITLPLVPLAVPFFAVLGRVCSGWSRRSMALLGVTLFFILANELLRFMLPFVSLEGLLEMSSPYLAAGLITVFWLYSPGGKTSTTAIWSRRNTHHVEVG</sequence>
<keyword evidence="1" id="KW-0812">Transmembrane</keyword>
<keyword evidence="3" id="KW-1185">Reference proteome</keyword>
<evidence type="ECO:0000256" key="1">
    <source>
        <dbReference type="SAM" id="Phobius"/>
    </source>
</evidence>
<proteinExistence type="predicted"/>
<dbReference type="Proteomes" id="UP000831113">
    <property type="component" value="Chromosome"/>
</dbReference>
<feature type="transmembrane region" description="Helical" evidence="1">
    <location>
        <begin position="12"/>
        <end position="36"/>
    </location>
</feature>
<reference evidence="2 3" key="1">
    <citation type="submission" date="2022-03" db="EMBL/GenBank/DDBJ databases">
        <title>Hymenobactersp. isolated from the air.</title>
        <authorList>
            <person name="Won M."/>
            <person name="Kwon S.-W."/>
        </authorList>
    </citation>
    <scope>NUCLEOTIDE SEQUENCE [LARGE SCALE GENOMIC DNA]</scope>
    <source>
        <strain evidence="2 3">KACC 21982</strain>
    </source>
</reference>
<keyword evidence="1" id="KW-0472">Membrane</keyword>
<feature type="transmembrane region" description="Helical" evidence="1">
    <location>
        <begin position="83"/>
        <end position="103"/>
    </location>
</feature>
<dbReference type="RefSeq" id="WP_243797126.1">
    <property type="nucleotide sequence ID" value="NZ_CP094669.1"/>
</dbReference>
<name>A0ABY4CYD9_9BACT</name>
<keyword evidence="1" id="KW-1133">Transmembrane helix</keyword>
<feature type="transmembrane region" description="Helical" evidence="1">
    <location>
        <begin position="115"/>
        <end position="131"/>
    </location>
</feature>
<dbReference type="EMBL" id="CP094669">
    <property type="protein sequence ID" value="UOG73994.1"/>
    <property type="molecule type" value="Genomic_DNA"/>
</dbReference>
<accession>A0ABY4CYD9</accession>
<gene>
    <name evidence="2" type="ORF">MTX78_17950</name>
</gene>